<dbReference type="Proteomes" id="UP000740926">
    <property type="component" value="Unassembled WGS sequence"/>
</dbReference>
<proteinExistence type="predicted"/>
<evidence type="ECO:0000313" key="3">
    <source>
        <dbReference type="Proteomes" id="UP000740926"/>
    </source>
</evidence>
<gene>
    <name evidence="2" type="ORF">G6F50_017397</name>
</gene>
<evidence type="ECO:0000313" key="2">
    <source>
        <dbReference type="EMBL" id="KAG1530319.1"/>
    </source>
</evidence>
<reference evidence="2 3" key="1">
    <citation type="journal article" date="2020" name="Microb. Genom.">
        <title>Genetic diversity of clinical and environmental Mucorales isolates obtained from an investigation of mucormycosis cases among solid organ transplant recipients.</title>
        <authorList>
            <person name="Nguyen M.H."/>
            <person name="Kaul D."/>
            <person name="Muto C."/>
            <person name="Cheng S.J."/>
            <person name="Richter R.A."/>
            <person name="Bruno V.M."/>
            <person name="Liu G."/>
            <person name="Beyhan S."/>
            <person name="Sundermann A.J."/>
            <person name="Mounaud S."/>
            <person name="Pasculle A.W."/>
            <person name="Nierman W.C."/>
            <person name="Driscoll E."/>
            <person name="Cumbie R."/>
            <person name="Clancy C.J."/>
            <person name="Dupont C.L."/>
        </authorList>
    </citation>
    <scope>NUCLEOTIDE SEQUENCE [LARGE SCALE GENOMIC DNA]</scope>
    <source>
        <strain evidence="2 3">GL24</strain>
    </source>
</reference>
<protein>
    <submittedName>
        <fullName evidence="2">Uncharacterized protein</fullName>
    </submittedName>
</protein>
<feature type="region of interest" description="Disordered" evidence="1">
    <location>
        <begin position="65"/>
        <end position="100"/>
    </location>
</feature>
<name>A0A9P7C0C2_9FUNG</name>
<evidence type="ECO:0000256" key="1">
    <source>
        <dbReference type="SAM" id="MobiDB-lite"/>
    </source>
</evidence>
<keyword evidence="3" id="KW-1185">Reference proteome</keyword>
<accession>A0A9P7C0C2</accession>
<dbReference type="EMBL" id="JAANIU010012715">
    <property type="protein sequence ID" value="KAG1530319.1"/>
    <property type="molecule type" value="Genomic_DNA"/>
</dbReference>
<organism evidence="2 3">
    <name type="scientific">Rhizopus delemar</name>
    <dbReference type="NCBI Taxonomy" id="936053"/>
    <lineage>
        <taxon>Eukaryota</taxon>
        <taxon>Fungi</taxon>
        <taxon>Fungi incertae sedis</taxon>
        <taxon>Mucoromycota</taxon>
        <taxon>Mucoromycotina</taxon>
        <taxon>Mucoromycetes</taxon>
        <taxon>Mucorales</taxon>
        <taxon>Mucorineae</taxon>
        <taxon>Rhizopodaceae</taxon>
        <taxon>Rhizopus</taxon>
    </lineage>
</organism>
<feature type="compositionally biased region" description="Basic and acidic residues" evidence="1">
    <location>
        <begin position="81"/>
        <end position="90"/>
    </location>
</feature>
<dbReference type="AlphaFoldDB" id="A0A9P7C0C2"/>
<comment type="caution">
    <text evidence="2">The sequence shown here is derived from an EMBL/GenBank/DDBJ whole genome shotgun (WGS) entry which is preliminary data.</text>
</comment>
<feature type="compositionally biased region" description="Basic and acidic residues" evidence="1">
    <location>
        <begin position="65"/>
        <end position="74"/>
    </location>
</feature>
<sequence length="111" mass="12231">MAVAMVIMRVAETLLAMEGHEQQAEAVEAGHQHATQHRPVAIGGHPAVLHVRVDLGRLDDGVLRVEAREERRTDQGQGTDPHGDEGDRHPAPRNSRALKNAWVIRWNTAAE</sequence>